<keyword evidence="1" id="KW-1133">Transmembrane helix</keyword>
<dbReference type="HOGENOM" id="CLU_1734754_0_0_1"/>
<name>A0A061FS22_THECC</name>
<organism evidence="2 3">
    <name type="scientific">Theobroma cacao</name>
    <name type="common">Cacao</name>
    <name type="synonym">Cocoa</name>
    <dbReference type="NCBI Taxonomy" id="3641"/>
    <lineage>
        <taxon>Eukaryota</taxon>
        <taxon>Viridiplantae</taxon>
        <taxon>Streptophyta</taxon>
        <taxon>Embryophyta</taxon>
        <taxon>Tracheophyta</taxon>
        <taxon>Spermatophyta</taxon>
        <taxon>Magnoliopsida</taxon>
        <taxon>eudicotyledons</taxon>
        <taxon>Gunneridae</taxon>
        <taxon>Pentapetalae</taxon>
        <taxon>rosids</taxon>
        <taxon>malvids</taxon>
        <taxon>Malvales</taxon>
        <taxon>Malvaceae</taxon>
        <taxon>Byttnerioideae</taxon>
        <taxon>Theobroma</taxon>
    </lineage>
</organism>
<keyword evidence="3" id="KW-1185">Reference proteome</keyword>
<dbReference type="InParanoid" id="A0A061FS22"/>
<reference evidence="2 3" key="1">
    <citation type="journal article" date="2013" name="Genome Biol.">
        <title>The genome sequence of the most widely cultivated cacao type and its use to identify candidate genes regulating pod color.</title>
        <authorList>
            <person name="Motamayor J.C."/>
            <person name="Mockaitis K."/>
            <person name="Schmutz J."/>
            <person name="Haiminen N."/>
            <person name="Iii D.L."/>
            <person name="Cornejo O."/>
            <person name="Findley S.D."/>
            <person name="Zheng P."/>
            <person name="Utro F."/>
            <person name="Royaert S."/>
            <person name="Saski C."/>
            <person name="Jenkins J."/>
            <person name="Podicheti R."/>
            <person name="Zhao M."/>
            <person name="Scheffler B.E."/>
            <person name="Stack J.C."/>
            <person name="Feltus F.A."/>
            <person name="Mustiga G.M."/>
            <person name="Amores F."/>
            <person name="Phillips W."/>
            <person name="Marelli J.P."/>
            <person name="May G.D."/>
            <person name="Shapiro H."/>
            <person name="Ma J."/>
            <person name="Bustamante C.D."/>
            <person name="Schnell R.J."/>
            <person name="Main D."/>
            <person name="Gilbert D."/>
            <person name="Parida L."/>
            <person name="Kuhn D.N."/>
        </authorList>
    </citation>
    <scope>NUCLEOTIDE SEQUENCE [LARGE SCALE GENOMIC DNA]</scope>
    <source>
        <strain evidence="3">cv. Matina 1-6</strain>
    </source>
</reference>
<feature type="transmembrane region" description="Helical" evidence="1">
    <location>
        <begin position="20"/>
        <end position="38"/>
    </location>
</feature>
<keyword evidence="1" id="KW-0472">Membrane</keyword>
<proteinExistence type="predicted"/>
<dbReference type="Gramene" id="EOY19891">
    <property type="protein sequence ID" value="EOY19891"/>
    <property type="gene ID" value="TCM_045281"/>
</dbReference>
<evidence type="ECO:0000313" key="2">
    <source>
        <dbReference type="EMBL" id="EOY19891.1"/>
    </source>
</evidence>
<evidence type="ECO:0000256" key="1">
    <source>
        <dbReference type="SAM" id="Phobius"/>
    </source>
</evidence>
<protein>
    <submittedName>
        <fullName evidence="2">Uncharacterized protein</fullName>
    </submittedName>
</protein>
<accession>A0A061FS22</accession>
<dbReference type="Proteomes" id="UP000026915">
    <property type="component" value="Chromosome 10"/>
</dbReference>
<dbReference type="AlphaFoldDB" id="A0A061FS22"/>
<keyword evidence="1" id="KW-0812">Transmembrane</keyword>
<feature type="transmembrane region" description="Helical" evidence="1">
    <location>
        <begin position="125"/>
        <end position="148"/>
    </location>
</feature>
<sequence length="151" mass="17029">MGRLCGIAFNVCLMSLQPDWHSIWRMAFYVILWTLWLFRFDIIFNGKVCDASQAFNTVKLRVGWWLKAHRLMDNSPVLDVMREPSFAKVTLIKGCPGASGLGGALRDDNGLVKILFSKSIGIADILILLNFLLLRKPSLVLLLLLGLIHMN</sequence>
<gene>
    <name evidence="2" type="ORF">TCM_045281</name>
</gene>
<evidence type="ECO:0000313" key="3">
    <source>
        <dbReference type="Proteomes" id="UP000026915"/>
    </source>
</evidence>
<dbReference type="EMBL" id="CM001888">
    <property type="protein sequence ID" value="EOY19891.1"/>
    <property type="molecule type" value="Genomic_DNA"/>
</dbReference>